<evidence type="ECO:0000313" key="2">
    <source>
        <dbReference type="Proteomes" id="UP001162834"/>
    </source>
</evidence>
<sequence>MPSLMAGLRVRIGGDGPVVTESDETGWRLLVRGQVHESGVDPADLHIALRDLALRDRDLARDAFAVVCNCAGAWEDEYTEEHGEDALTFEDWMERIEYGGITLVNEDGELETSVCAPRRRPPDKLRGEPI</sequence>
<reference evidence="1" key="1">
    <citation type="journal article" date="2022" name="Int. J. Syst. Evol. Microbiol.">
        <title>Pseudomonas aegrilactucae sp. nov. and Pseudomonas morbosilactucae sp. nov., pathogens causing bacterial rot of lettuce in Japan.</title>
        <authorList>
            <person name="Sawada H."/>
            <person name="Fujikawa T."/>
            <person name="Satou M."/>
        </authorList>
    </citation>
    <scope>NUCLEOTIDE SEQUENCE</scope>
    <source>
        <strain evidence="1">0166_1</strain>
    </source>
</reference>
<dbReference type="Proteomes" id="UP001162834">
    <property type="component" value="Chromosome"/>
</dbReference>
<dbReference type="KEGG" id="sbae:DSM104329_00649"/>
<proteinExistence type="predicted"/>
<gene>
    <name evidence="1" type="ORF">DSM104329_00649</name>
</gene>
<protein>
    <submittedName>
        <fullName evidence="1">Uncharacterized protein</fullName>
    </submittedName>
</protein>
<evidence type="ECO:0000313" key="1">
    <source>
        <dbReference type="EMBL" id="UGS34273.1"/>
    </source>
</evidence>
<dbReference type="EMBL" id="CP087164">
    <property type="protein sequence ID" value="UGS34273.1"/>
    <property type="molecule type" value="Genomic_DNA"/>
</dbReference>
<name>A0A9E7BZD4_9ACTN</name>
<dbReference type="AlphaFoldDB" id="A0A9E7BZD4"/>
<keyword evidence="2" id="KW-1185">Reference proteome</keyword>
<organism evidence="1 2">
    <name type="scientific">Capillimicrobium parvum</name>
    <dbReference type="NCBI Taxonomy" id="2884022"/>
    <lineage>
        <taxon>Bacteria</taxon>
        <taxon>Bacillati</taxon>
        <taxon>Actinomycetota</taxon>
        <taxon>Thermoleophilia</taxon>
        <taxon>Solirubrobacterales</taxon>
        <taxon>Capillimicrobiaceae</taxon>
        <taxon>Capillimicrobium</taxon>
    </lineage>
</organism>
<accession>A0A9E7BZD4</accession>